<organism evidence="1 2">
    <name type="scientific">Clarias magur</name>
    <name type="common">Asian catfish</name>
    <name type="synonym">Macropteronotus magur</name>
    <dbReference type="NCBI Taxonomy" id="1594786"/>
    <lineage>
        <taxon>Eukaryota</taxon>
        <taxon>Metazoa</taxon>
        <taxon>Chordata</taxon>
        <taxon>Craniata</taxon>
        <taxon>Vertebrata</taxon>
        <taxon>Euteleostomi</taxon>
        <taxon>Actinopterygii</taxon>
        <taxon>Neopterygii</taxon>
        <taxon>Teleostei</taxon>
        <taxon>Ostariophysi</taxon>
        <taxon>Siluriformes</taxon>
        <taxon>Clariidae</taxon>
        <taxon>Clarias</taxon>
    </lineage>
</organism>
<protein>
    <submittedName>
        <fullName evidence="1">Piezo-type mechanosensitive ion channel component 2-like</fullName>
    </submittedName>
</protein>
<dbReference type="Proteomes" id="UP000727407">
    <property type="component" value="Unassembled WGS sequence"/>
</dbReference>
<sequence length="70" mass="8246">MVEHQEKLYQVIQINIARAQEWQEKYYNSRRGAVKFNVGEHVWAFPQSRAEDPHIAKLVPKRKGSALIKK</sequence>
<dbReference type="EMBL" id="QNUK01001346">
    <property type="protein sequence ID" value="KAF5883479.1"/>
    <property type="molecule type" value="Genomic_DNA"/>
</dbReference>
<name>A0A8J4T1R6_CLAMG</name>
<comment type="caution">
    <text evidence="1">The sequence shown here is derived from an EMBL/GenBank/DDBJ whole genome shotgun (WGS) entry which is preliminary data.</text>
</comment>
<keyword evidence="2" id="KW-1185">Reference proteome</keyword>
<dbReference type="OrthoDB" id="775972at2759"/>
<evidence type="ECO:0000313" key="1">
    <source>
        <dbReference type="EMBL" id="KAF5883479.1"/>
    </source>
</evidence>
<reference evidence="1" key="1">
    <citation type="submission" date="2020-07" db="EMBL/GenBank/DDBJ databases">
        <title>Clarias magur genome sequencing, assembly and annotation.</title>
        <authorList>
            <person name="Kushwaha B."/>
            <person name="Kumar R."/>
            <person name="Das P."/>
            <person name="Joshi C.G."/>
            <person name="Kumar D."/>
            <person name="Nagpure N.S."/>
            <person name="Pandey M."/>
            <person name="Agarwal S."/>
            <person name="Srivastava S."/>
            <person name="Singh M."/>
            <person name="Sahoo L."/>
            <person name="Jayasankar P."/>
            <person name="Meher P.K."/>
            <person name="Koringa P.G."/>
            <person name="Iquebal M.A."/>
            <person name="Das S.P."/>
            <person name="Bit A."/>
            <person name="Patnaik S."/>
            <person name="Patel N."/>
            <person name="Shah T.M."/>
            <person name="Hinsu A."/>
            <person name="Jena J.K."/>
        </authorList>
    </citation>
    <scope>NUCLEOTIDE SEQUENCE</scope>
    <source>
        <strain evidence="1">CIFAMagur01</strain>
        <tissue evidence="1">Testis</tissue>
    </source>
</reference>
<accession>A0A8J4T1R6</accession>
<evidence type="ECO:0000313" key="2">
    <source>
        <dbReference type="Proteomes" id="UP000727407"/>
    </source>
</evidence>
<feature type="non-terminal residue" evidence="1">
    <location>
        <position position="70"/>
    </location>
</feature>
<proteinExistence type="predicted"/>
<gene>
    <name evidence="1" type="ORF">DAT39_022939</name>
</gene>
<dbReference type="AlphaFoldDB" id="A0A8J4T1R6"/>